<comment type="caution">
    <text evidence="1">The sequence shown here is derived from an EMBL/GenBank/DDBJ whole genome shotgun (WGS) entry which is preliminary data.</text>
</comment>
<sequence length="233" mass="25584">MSILSVIKQVCPVIGLTVPDAVFSSTDREHAELQALANEMAQRIAFDGRDWTRLKVLATLTGDGIATGFNLPPDYKRMLKKARIWPSATPYSPLTHYPDSDTWLAMAVQNYQSLTGAWTMIGEQVHIKPVMPNLATASFFYISDLIIKAEDGTPKAEFTSDDDVFRLDERVLKLGMIWQWKANKGQAYAEDMVTYEDALAVASGNDKGSNILTVGTPRLPAGAECAFPGVITP</sequence>
<evidence type="ECO:0000313" key="2">
    <source>
        <dbReference type="Proteomes" id="UP000587524"/>
    </source>
</evidence>
<dbReference type="Proteomes" id="UP000587524">
    <property type="component" value="Unassembled WGS sequence"/>
</dbReference>
<name>A0ABR6C6E6_9HYPH</name>
<accession>A0ABR6C6E6</accession>
<keyword evidence="2" id="KW-1185">Reference proteome</keyword>
<evidence type="ECO:0000313" key="1">
    <source>
        <dbReference type="EMBL" id="MBA9020582.1"/>
    </source>
</evidence>
<protein>
    <submittedName>
        <fullName evidence="1">Uncharacterized protein</fullName>
    </submittedName>
</protein>
<gene>
    <name evidence="1" type="ORF">HNQ97_002584</name>
</gene>
<reference evidence="1 2" key="1">
    <citation type="submission" date="2020-08" db="EMBL/GenBank/DDBJ databases">
        <title>Genomic Encyclopedia of Type Strains, Phase IV (KMG-IV): sequencing the most valuable type-strain genomes for metagenomic binning, comparative biology and taxonomic classification.</title>
        <authorList>
            <person name="Goeker M."/>
        </authorList>
    </citation>
    <scope>NUCLEOTIDE SEQUENCE [LARGE SCALE GENOMIC DNA]</scope>
    <source>
        <strain evidence="1 2">DSM 17455</strain>
    </source>
</reference>
<dbReference type="RefSeq" id="WP_182574220.1">
    <property type="nucleotide sequence ID" value="NZ_JACJHY010000010.1"/>
</dbReference>
<dbReference type="EMBL" id="JACJHZ010000010">
    <property type="protein sequence ID" value="MBA9020582.1"/>
    <property type="molecule type" value="Genomic_DNA"/>
</dbReference>
<organism evidence="1 2">
    <name type="scientific">Aminobacter ciceronei</name>
    <dbReference type="NCBI Taxonomy" id="150723"/>
    <lineage>
        <taxon>Bacteria</taxon>
        <taxon>Pseudomonadati</taxon>
        <taxon>Pseudomonadota</taxon>
        <taxon>Alphaproteobacteria</taxon>
        <taxon>Hyphomicrobiales</taxon>
        <taxon>Phyllobacteriaceae</taxon>
        <taxon>Aminobacter</taxon>
    </lineage>
</organism>
<proteinExistence type="predicted"/>